<dbReference type="GO" id="GO:0008482">
    <property type="term" value="F:sulfite oxidase activity"/>
    <property type="evidence" value="ECO:0007669"/>
    <property type="project" value="TreeGrafter"/>
</dbReference>
<dbReference type="EMBL" id="QWVT01000011">
    <property type="protein sequence ID" value="RID86735.1"/>
    <property type="molecule type" value="Genomic_DNA"/>
</dbReference>
<dbReference type="InterPro" id="IPR005066">
    <property type="entry name" value="MoCF_OxRdtse_dimer"/>
</dbReference>
<keyword evidence="3" id="KW-0479">Metal-binding</keyword>
<dbReference type="PRINTS" id="PR00407">
    <property type="entry name" value="EUMOPTERIN"/>
</dbReference>
<evidence type="ECO:0000256" key="2">
    <source>
        <dbReference type="ARBA" id="ARBA00022505"/>
    </source>
</evidence>
<dbReference type="GO" id="GO:0030151">
    <property type="term" value="F:molybdenum ion binding"/>
    <property type="evidence" value="ECO:0007669"/>
    <property type="project" value="InterPro"/>
</dbReference>
<dbReference type="Proteomes" id="UP000265816">
    <property type="component" value="Unassembled WGS sequence"/>
</dbReference>
<dbReference type="OrthoDB" id="9778777at2"/>
<evidence type="ECO:0000313" key="8">
    <source>
        <dbReference type="Proteomes" id="UP000265816"/>
    </source>
</evidence>
<keyword evidence="4" id="KW-0560">Oxidoreductase</keyword>
<sequence>MSEPKQPVVRPYLTTRSLMPENQETPIQFIQSDIVKHKLFYRRNHFSYPALSYSNYWLPIDGLVTSPALLSMNDLLRLPSKTLKVVLECSGDKRSLFEPKVFGEQWEKGAISQGIWKGVPLSALLEHTGIKEGAKEVVVEGYDYGERTDLDQVYTFSRSLPIEKALHPDTMIAYEYNHRPIPFKHGYPLRLIVPQWYAMASVKWIKRISIIGSHFSGPFQSIDYVYYPSKENDNNAFPVTTINVNSTIQKPLDMDILNTGKHSIKGIAWTGKGTVTKVEVSTDNGRTWAKANMDYSDDMSYEWVSWSYEWTILEKGEYTVLSKATDSTGQTQPALPFWNRKGYGYHAIDQIKVKAE</sequence>
<keyword evidence="2" id="KW-0500">Molybdenum</keyword>
<protein>
    <submittedName>
        <fullName evidence="7">Sulfite oxidase</fullName>
    </submittedName>
</protein>
<organism evidence="7 8">
    <name type="scientific">Mesobacillus zeae</name>
    <dbReference type="NCBI Taxonomy" id="1917180"/>
    <lineage>
        <taxon>Bacteria</taxon>
        <taxon>Bacillati</taxon>
        <taxon>Bacillota</taxon>
        <taxon>Bacilli</taxon>
        <taxon>Bacillales</taxon>
        <taxon>Bacillaceae</taxon>
        <taxon>Mesobacillus</taxon>
    </lineage>
</organism>
<evidence type="ECO:0000256" key="3">
    <source>
        <dbReference type="ARBA" id="ARBA00022723"/>
    </source>
</evidence>
<dbReference type="RefSeq" id="WP_119111915.1">
    <property type="nucleotide sequence ID" value="NZ_CBCSEO010000006.1"/>
</dbReference>
<dbReference type="InterPro" id="IPR036374">
    <property type="entry name" value="OxRdtase_Mopterin-bd_sf"/>
</dbReference>
<feature type="domain" description="Oxidoreductase molybdopterin-binding" evidence="5">
    <location>
        <begin position="45"/>
        <end position="215"/>
    </location>
</feature>
<dbReference type="SUPFAM" id="SSF81296">
    <property type="entry name" value="E set domains"/>
    <property type="match status" value="1"/>
</dbReference>
<dbReference type="GO" id="GO:0006790">
    <property type="term" value="P:sulfur compound metabolic process"/>
    <property type="evidence" value="ECO:0007669"/>
    <property type="project" value="TreeGrafter"/>
</dbReference>
<evidence type="ECO:0000256" key="4">
    <source>
        <dbReference type="ARBA" id="ARBA00023002"/>
    </source>
</evidence>
<comment type="caution">
    <text evidence="7">The sequence shown here is derived from an EMBL/GenBank/DDBJ whole genome shotgun (WGS) entry which is preliminary data.</text>
</comment>
<evidence type="ECO:0000256" key="1">
    <source>
        <dbReference type="ARBA" id="ARBA00001924"/>
    </source>
</evidence>
<dbReference type="Pfam" id="PF03404">
    <property type="entry name" value="Mo-co_dimer"/>
    <property type="match status" value="1"/>
</dbReference>
<reference evidence="7 8" key="1">
    <citation type="submission" date="2018-08" db="EMBL/GenBank/DDBJ databases">
        <title>Bacillus jemisoniae sp. nov., Bacillus chryseoplanitiae sp. nov., Bacillus resnikiae sp. nov., and Bacillus frankliniae sp. nov., isolated from Viking spacecraft and associated surfaces.</title>
        <authorList>
            <person name="Seuylemezian A."/>
            <person name="Vaishampayan P."/>
        </authorList>
    </citation>
    <scope>NUCLEOTIDE SEQUENCE [LARGE SCALE GENOMIC DNA]</scope>
    <source>
        <strain evidence="7 8">JJ-247</strain>
    </source>
</reference>
<gene>
    <name evidence="7" type="ORF">D1970_05620</name>
</gene>
<dbReference type="Pfam" id="PF00174">
    <property type="entry name" value="Oxidored_molyb"/>
    <property type="match status" value="1"/>
</dbReference>
<dbReference type="Gene3D" id="3.90.420.10">
    <property type="entry name" value="Oxidoreductase, molybdopterin-binding domain"/>
    <property type="match status" value="1"/>
</dbReference>
<dbReference type="InterPro" id="IPR000572">
    <property type="entry name" value="OxRdtase_Mopterin-bd_dom"/>
</dbReference>
<dbReference type="PANTHER" id="PTHR19372:SF7">
    <property type="entry name" value="SULFITE OXIDASE, MITOCHONDRIAL"/>
    <property type="match status" value="1"/>
</dbReference>
<evidence type="ECO:0000259" key="5">
    <source>
        <dbReference type="Pfam" id="PF00174"/>
    </source>
</evidence>
<dbReference type="AlphaFoldDB" id="A0A398B9T1"/>
<accession>A0A398B9T1</accession>
<dbReference type="GO" id="GO:0020037">
    <property type="term" value="F:heme binding"/>
    <property type="evidence" value="ECO:0007669"/>
    <property type="project" value="TreeGrafter"/>
</dbReference>
<dbReference type="SUPFAM" id="SSF56524">
    <property type="entry name" value="Oxidoreductase molybdopterin-binding domain"/>
    <property type="match status" value="1"/>
</dbReference>
<dbReference type="GO" id="GO:0043546">
    <property type="term" value="F:molybdopterin cofactor binding"/>
    <property type="evidence" value="ECO:0007669"/>
    <property type="project" value="TreeGrafter"/>
</dbReference>
<comment type="cofactor">
    <cofactor evidence="1">
        <name>Mo-molybdopterin</name>
        <dbReference type="ChEBI" id="CHEBI:71302"/>
    </cofactor>
</comment>
<feature type="domain" description="Moybdenum cofactor oxidoreductase dimerisation" evidence="6">
    <location>
        <begin position="240"/>
        <end position="343"/>
    </location>
</feature>
<dbReference type="Gene3D" id="2.60.40.650">
    <property type="match status" value="1"/>
</dbReference>
<proteinExistence type="predicted"/>
<keyword evidence="8" id="KW-1185">Reference proteome</keyword>
<dbReference type="PANTHER" id="PTHR19372">
    <property type="entry name" value="SULFITE REDUCTASE"/>
    <property type="match status" value="1"/>
</dbReference>
<name>A0A398B9T1_9BACI</name>
<dbReference type="InterPro" id="IPR008335">
    <property type="entry name" value="Mopterin_OxRdtase_euk"/>
</dbReference>
<evidence type="ECO:0000259" key="6">
    <source>
        <dbReference type="Pfam" id="PF03404"/>
    </source>
</evidence>
<evidence type="ECO:0000313" key="7">
    <source>
        <dbReference type="EMBL" id="RID86735.1"/>
    </source>
</evidence>
<dbReference type="CDD" id="cd02110">
    <property type="entry name" value="SO_family_Moco_dimer"/>
    <property type="match status" value="1"/>
</dbReference>
<dbReference type="InterPro" id="IPR014756">
    <property type="entry name" value="Ig_E-set"/>
</dbReference>